<dbReference type="GO" id="GO:0030244">
    <property type="term" value="P:cellulose biosynthetic process"/>
    <property type="evidence" value="ECO:0007669"/>
    <property type="project" value="InterPro"/>
</dbReference>
<proteinExistence type="predicted"/>
<dbReference type="GO" id="GO:0016020">
    <property type="term" value="C:membrane"/>
    <property type="evidence" value="ECO:0007669"/>
    <property type="project" value="InterPro"/>
</dbReference>
<evidence type="ECO:0000256" key="2">
    <source>
        <dbReference type="ARBA" id="ARBA00022676"/>
    </source>
</evidence>
<evidence type="ECO:0000313" key="10">
    <source>
        <dbReference type="Proteomes" id="UP001064489"/>
    </source>
</evidence>
<name>A0AAD5IRS8_ACENE</name>
<gene>
    <name evidence="9" type="ORF">LWI28_019345</name>
</gene>
<dbReference type="Proteomes" id="UP001064489">
    <property type="component" value="Chromosome 8"/>
</dbReference>
<feature type="transmembrane region" description="Helical" evidence="8">
    <location>
        <begin position="206"/>
        <end position="227"/>
    </location>
</feature>
<comment type="subcellular location">
    <subcellularLocation>
        <location evidence="1">Endomembrane system</location>
    </subcellularLocation>
</comment>
<evidence type="ECO:0000256" key="1">
    <source>
        <dbReference type="ARBA" id="ARBA00004308"/>
    </source>
</evidence>
<dbReference type="InterPro" id="IPR005150">
    <property type="entry name" value="Cellulose_synth"/>
</dbReference>
<keyword evidence="2" id="KW-0328">Glycosyltransferase</keyword>
<evidence type="ECO:0000256" key="8">
    <source>
        <dbReference type="SAM" id="Phobius"/>
    </source>
</evidence>
<keyword evidence="7" id="KW-0961">Cell wall biogenesis/degradation</keyword>
<dbReference type="GO" id="GO:0071555">
    <property type="term" value="P:cell wall organization"/>
    <property type="evidence" value="ECO:0007669"/>
    <property type="project" value="UniProtKB-KW"/>
</dbReference>
<reference evidence="9" key="1">
    <citation type="journal article" date="2022" name="Plant J.">
        <title>Strategies of tolerance reflected in two North American maple genomes.</title>
        <authorList>
            <person name="McEvoy S.L."/>
            <person name="Sezen U.U."/>
            <person name="Trouern-Trend A."/>
            <person name="McMahon S.M."/>
            <person name="Schaberg P.G."/>
            <person name="Yang J."/>
            <person name="Wegrzyn J.L."/>
            <person name="Swenson N.G."/>
        </authorList>
    </citation>
    <scope>NUCLEOTIDE SEQUENCE</scope>
    <source>
        <strain evidence="9">91603</strain>
    </source>
</reference>
<keyword evidence="3" id="KW-0808">Transferase</keyword>
<dbReference type="AlphaFoldDB" id="A0AAD5IRS8"/>
<reference evidence="9" key="2">
    <citation type="submission" date="2023-02" db="EMBL/GenBank/DDBJ databases">
        <authorList>
            <person name="Swenson N.G."/>
            <person name="Wegrzyn J.L."/>
            <person name="Mcevoy S.L."/>
        </authorList>
    </citation>
    <scope>NUCLEOTIDE SEQUENCE</scope>
    <source>
        <strain evidence="9">91603</strain>
        <tissue evidence="9">Leaf</tissue>
    </source>
</reference>
<feature type="transmembrane region" description="Helical" evidence="8">
    <location>
        <begin position="276"/>
        <end position="295"/>
    </location>
</feature>
<evidence type="ECO:0008006" key="11">
    <source>
        <dbReference type="Google" id="ProtNLM"/>
    </source>
</evidence>
<evidence type="ECO:0000256" key="6">
    <source>
        <dbReference type="ARBA" id="ARBA00023136"/>
    </source>
</evidence>
<dbReference type="EMBL" id="JAJSOW010000103">
    <property type="protein sequence ID" value="KAI9174567.1"/>
    <property type="molecule type" value="Genomic_DNA"/>
</dbReference>
<dbReference type="GO" id="GO:0016760">
    <property type="term" value="F:cellulose synthase (UDP-forming) activity"/>
    <property type="evidence" value="ECO:0007669"/>
    <property type="project" value="InterPro"/>
</dbReference>
<evidence type="ECO:0000256" key="7">
    <source>
        <dbReference type="ARBA" id="ARBA00023316"/>
    </source>
</evidence>
<dbReference type="Pfam" id="PF03552">
    <property type="entry name" value="Cellulose_synt"/>
    <property type="match status" value="2"/>
</dbReference>
<protein>
    <recommendedName>
        <fullName evidence="11">Cellulose synthase-like protein G3</fullName>
    </recommendedName>
</protein>
<comment type="caution">
    <text evidence="9">The sequence shown here is derived from an EMBL/GenBank/DDBJ whole genome shotgun (WGS) entry which is preliminary data.</text>
</comment>
<keyword evidence="5 8" id="KW-1133">Transmembrane helix</keyword>
<feature type="transmembrane region" description="Helical" evidence="8">
    <location>
        <begin position="247"/>
        <end position="264"/>
    </location>
</feature>
<evidence type="ECO:0000256" key="5">
    <source>
        <dbReference type="ARBA" id="ARBA00022989"/>
    </source>
</evidence>
<accession>A0AAD5IRS8</accession>
<dbReference type="PANTHER" id="PTHR13301">
    <property type="entry name" value="X-BOX TRANSCRIPTION FACTOR-RELATED"/>
    <property type="match status" value="1"/>
</dbReference>
<dbReference type="GO" id="GO:0012505">
    <property type="term" value="C:endomembrane system"/>
    <property type="evidence" value="ECO:0007669"/>
    <property type="project" value="UniProtKB-SubCell"/>
</dbReference>
<evidence type="ECO:0000313" key="9">
    <source>
        <dbReference type="EMBL" id="KAI9174567.1"/>
    </source>
</evidence>
<keyword evidence="10" id="KW-1185">Reference proteome</keyword>
<evidence type="ECO:0000256" key="4">
    <source>
        <dbReference type="ARBA" id="ARBA00022692"/>
    </source>
</evidence>
<organism evidence="9 10">
    <name type="scientific">Acer negundo</name>
    <name type="common">Box elder</name>
    <dbReference type="NCBI Taxonomy" id="4023"/>
    <lineage>
        <taxon>Eukaryota</taxon>
        <taxon>Viridiplantae</taxon>
        <taxon>Streptophyta</taxon>
        <taxon>Embryophyta</taxon>
        <taxon>Tracheophyta</taxon>
        <taxon>Spermatophyta</taxon>
        <taxon>Magnoliopsida</taxon>
        <taxon>eudicotyledons</taxon>
        <taxon>Gunneridae</taxon>
        <taxon>Pentapetalae</taxon>
        <taxon>rosids</taxon>
        <taxon>malvids</taxon>
        <taxon>Sapindales</taxon>
        <taxon>Sapindaceae</taxon>
        <taxon>Hippocastanoideae</taxon>
        <taxon>Acereae</taxon>
        <taxon>Acer</taxon>
    </lineage>
</organism>
<keyword evidence="6 8" id="KW-0472">Membrane</keyword>
<keyword evidence="4 8" id="KW-0812">Transmembrane</keyword>
<sequence>MKLRVSATMSNAPIVLTLDCDMYSNDPETPLKALCYIFNPNIRPNLAYVQFPQRFHRIKKNDIYASKFKRLFELNPIGLNGLRGPGYVGTGAFFCCQAFFGDPSTFIAPEIVELSSNHVVEEPIKSPSILSLAHRVAGCNYENQTKWGSEPNTIYLCGCINQPLDTLNQNKRWGIGLFEVAFSKYSPLTFGIRSMGLMGLGYSHSAFWPSLSIPITVYGFLPQLALLNGVTIFPKIIRGVGDMQGQFLQMLLSGFVVVNCWPIYEAIVLRTDKGKLPAKVTVIAAFLAWALYYTATSLIF</sequence>
<evidence type="ECO:0000256" key="3">
    <source>
        <dbReference type="ARBA" id="ARBA00022679"/>
    </source>
</evidence>